<keyword evidence="1" id="KW-1133">Transmembrane helix</keyword>
<dbReference type="RefSeq" id="WP_087713128.1">
    <property type="nucleotide sequence ID" value="NZ_CP021703.1"/>
</dbReference>
<name>A0AAX0PTL9_LACJH</name>
<sequence>MKIWRKILDYFVTGIGFGAITYLLILGMLSDSVGDVDVPLKSVLIVFICSGLIGELSFLFQTDLSYLLALGLHLVGTFILFSIMMILNHWIINWQTLMIFILSYIVIWIIIRLTQERDIRKINQQIKKRSRR</sequence>
<dbReference type="Proteomes" id="UP000216448">
    <property type="component" value="Unassembled WGS sequence"/>
</dbReference>
<organism evidence="2 3">
    <name type="scientific">Lactobacillus johnsonii</name>
    <dbReference type="NCBI Taxonomy" id="33959"/>
    <lineage>
        <taxon>Bacteria</taxon>
        <taxon>Bacillati</taxon>
        <taxon>Bacillota</taxon>
        <taxon>Bacilli</taxon>
        <taxon>Lactobacillales</taxon>
        <taxon>Lactobacillaceae</taxon>
        <taxon>Lactobacillus</taxon>
    </lineage>
</organism>
<protein>
    <recommendedName>
        <fullName evidence="4">DUF3021 domain-containing protein</fullName>
    </recommendedName>
</protein>
<evidence type="ECO:0000256" key="1">
    <source>
        <dbReference type="SAM" id="Phobius"/>
    </source>
</evidence>
<feature type="transmembrane region" description="Helical" evidence="1">
    <location>
        <begin position="7"/>
        <end position="30"/>
    </location>
</feature>
<feature type="transmembrane region" description="Helical" evidence="1">
    <location>
        <begin position="92"/>
        <end position="111"/>
    </location>
</feature>
<feature type="transmembrane region" description="Helical" evidence="1">
    <location>
        <begin position="67"/>
        <end position="86"/>
    </location>
</feature>
<evidence type="ECO:0000313" key="2">
    <source>
        <dbReference type="EMBL" id="PAB52268.1"/>
    </source>
</evidence>
<feature type="transmembrane region" description="Helical" evidence="1">
    <location>
        <begin position="42"/>
        <end position="60"/>
    </location>
</feature>
<proteinExistence type="predicted"/>
<reference evidence="2 3" key="1">
    <citation type="submission" date="2017-05" db="EMBL/GenBank/DDBJ databases">
        <title>Lactobacillus johnsonii from commercial turkeys.</title>
        <authorList>
            <person name="Johnson T.J."/>
            <person name="Youmans B."/>
        </authorList>
    </citation>
    <scope>NUCLEOTIDE SEQUENCE [LARGE SCALE GENOMIC DNA]</scope>
    <source>
        <strain evidence="2 3">UMNLJ54</strain>
    </source>
</reference>
<keyword evidence="1" id="KW-0812">Transmembrane</keyword>
<evidence type="ECO:0008006" key="4">
    <source>
        <dbReference type="Google" id="ProtNLM"/>
    </source>
</evidence>
<dbReference type="InterPro" id="IPR021560">
    <property type="entry name" value="DUF3021"/>
</dbReference>
<dbReference type="Pfam" id="PF11457">
    <property type="entry name" value="DUF3021"/>
    <property type="match status" value="1"/>
</dbReference>
<dbReference type="AlphaFoldDB" id="A0AAX0PTL9"/>
<evidence type="ECO:0000313" key="3">
    <source>
        <dbReference type="Proteomes" id="UP000216448"/>
    </source>
</evidence>
<accession>A0AAX0PTL9</accession>
<gene>
    <name evidence="2" type="ORF">A3P64_07225</name>
</gene>
<keyword evidence="1" id="KW-0472">Membrane</keyword>
<comment type="caution">
    <text evidence="2">The sequence shown here is derived from an EMBL/GenBank/DDBJ whole genome shotgun (WGS) entry which is preliminary data.</text>
</comment>
<dbReference type="EMBL" id="NIBB01000047">
    <property type="protein sequence ID" value="PAB52268.1"/>
    <property type="molecule type" value="Genomic_DNA"/>
</dbReference>